<reference evidence="1" key="2">
    <citation type="submission" date="2025-09" db="UniProtKB">
        <authorList>
            <consortium name="EnsemblPlants"/>
        </authorList>
    </citation>
    <scope>IDENTIFICATION</scope>
</reference>
<dbReference type="EnsemblPlants" id="AVESA.00010b.r2.7CG0712680.1">
    <property type="protein sequence ID" value="AVESA.00010b.r2.7CG0712680.1.CDS.1"/>
    <property type="gene ID" value="AVESA.00010b.r2.7CG0712680"/>
</dbReference>
<accession>A0ACD6A850</accession>
<evidence type="ECO:0000313" key="2">
    <source>
        <dbReference type="Proteomes" id="UP001732700"/>
    </source>
</evidence>
<reference evidence="1" key="1">
    <citation type="submission" date="2021-05" db="EMBL/GenBank/DDBJ databases">
        <authorList>
            <person name="Scholz U."/>
            <person name="Mascher M."/>
            <person name="Fiebig A."/>
        </authorList>
    </citation>
    <scope>NUCLEOTIDE SEQUENCE [LARGE SCALE GENOMIC DNA]</scope>
</reference>
<organism evidence="1 2">
    <name type="scientific">Avena sativa</name>
    <name type="common">Oat</name>
    <dbReference type="NCBI Taxonomy" id="4498"/>
    <lineage>
        <taxon>Eukaryota</taxon>
        <taxon>Viridiplantae</taxon>
        <taxon>Streptophyta</taxon>
        <taxon>Embryophyta</taxon>
        <taxon>Tracheophyta</taxon>
        <taxon>Spermatophyta</taxon>
        <taxon>Magnoliopsida</taxon>
        <taxon>Liliopsida</taxon>
        <taxon>Poales</taxon>
        <taxon>Poaceae</taxon>
        <taxon>BOP clade</taxon>
        <taxon>Pooideae</taxon>
        <taxon>Poodae</taxon>
        <taxon>Poeae</taxon>
        <taxon>Poeae Chloroplast Group 1 (Aveneae type)</taxon>
        <taxon>Aveninae</taxon>
        <taxon>Avena</taxon>
    </lineage>
</organism>
<proteinExistence type="predicted"/>
<protein>
    <submittedName>
        <fullName evidence="1">Uncharacterized protein</fullName>
    </submittedName>
</protein>
<keyword evidence="2" id="KW-1185">Reference proteome</keyword>
<dbReference type="Proteomes" id="UP001732700">
    <property type="component" value="Chromosome 7C"/>
</dbReference>
<evidence type="ECO:0000313" key="1">
    <source>
        <dbReference type="EnsemblPlants" id="AVESA.00010b.r2.7CG0712680.1.CDS.1"/>
    </source>
</evidence>
<sequence length="428" mass="47133">MEANGGGGGQEDGGDGHAVGNGAPANGGGQAAAMEEAGGAVGNGGLQVMVAPNGVVPAQAVAPANPEALYQFFLRLPAQEIARCRRVCSLWRDLTSTENFRRTHQGHRHRTPMPLIFCFHDPARSCIHLRAVDMRVSVSRPLMRFPLHHEPWRIHVSCSGILLLSSADRLYACNPCTRRWARLPPLHVANHIIGFYQTGIYGHEGFGFEVLFHNRQEADCEYGIFELGAQDEEPQPRYIGRPGPEDEDDVLLDLVLANGIAPSHTIPPVYVIDFLCWLPHDTQGNNDILMFDTVAESFSLIPPPIFQVDGEGQLFAMGNHLAMAVISLARVDVWVRNSMAMLWVHHYGIPLQVGVDVINLNHQNGVGGVFVVARDRSHSVQPPRIMFADHETFLSGHTIQESLLLHPDILPMQDTDAVDGDQLFFQNQ</sequence>
<name>A0ACD6A850_AVESA</name>